<feature type="domain" description="Mycothiol-dependent maleylpyruvate isomerase metal-binding" evidence="1">
    <location>
        <begin position="27"/>
        <end position="150"/>
    </location>
</feature>
<accession>A0A543PLA1</accession>
<dbReference type="EMBL" id="VFQF01000003">
    <property type="protein sequence ID" value="TQN44854.1"/>
    <property type="molecule type" value="Genomic_DNA"/>
</dbReference>
<sequence length="210" mass="22659">MDDLARDRSGRGGSRFVLVTAMSGVVEQAVDEMRAVLMPASERSWEVRAGDVEWTCRATAAHVADDLFSYASQVISRPKRGYLPIEAMIDPAASNVEILTAVDMCGRLLTLAVDVASPDVRAWHPYGTSDPDGFAAMGIVEVLVHCYDIATGLGLDWRPPSPLCVPVLERLFPGAPAGEPSDVLLHLTGHRALPGFGRLTSWSWDSSVRA</sequence>
<evidence type="ECO:0000313" key="2">
    <source>
        <dbReference type="EMBL" id="TQN44854.1"/>
    </source>
</evidence>
<dbReference type="GO" id="GO:0046872">
    <property type="term" value="F:metal ion binding"/>
    <property type="evidence" value="ECO:0007669"/>
    <property type="project" value="InterPro"/>
</dbReference>
<protein>
    <recommendedName>
        <fullName evidence="1">Mycothiol-dependent maleylpyruvate isomerase metal-binding domain-containing protein</fullName>
    </recommendedName>
</protein>
<organism evidence="2 3">
    <name type="scientific">Humibacillus xanthopallidus</name>
    <dbReference type="NCBI Taxonomy" id="412689"/>
    <lineage>
        <taxon>Bacteria</taxon>
        <taxon>Bacillati</taxon>
        <taxon>Actinomycetota</taxon>
        <taxon>Actinomycetes</taxon>
        <taxon>Micrococcales</taxon>
        <taxon>Intrasporangiaceae</taxon>
        <taxon>Humibacillus</taxon>
    </lineage>
</organism>
<proteinExistence type="predicted"/>
<evidence type="ECO:0000313" key="3">
    <source>
        <dbReference type="Proteomes" id="UP000320085"/>
    </source>
</evidence>
<dbReference type="Pfam" id="PF11716">
    <property type="entry name" value="MDMPI_N"/>
    <property type="match status" value="1"/>
</dbReference>
<evidence type="ECO:0000259" key="1">
    <source>
        <dbReference type="Pfam" id="PF11716"/>
    </source>
</evidence>
<reference evidence="2 3" key="1">
    <citation type="submission" date="2019-06" db="EMBL/GenBank/DDBJ databases">
        <title>Sequencing the genomes of 1000 actinobacteria strains.</title>
        <authorList>
            <person name="Klenk H.-P."/>
        </authorList>
    </citation>
    <scope>NUCLEOTIDE SEQUENCE [LARGE SCALE GENOMIC DNA]</scope>
    <source>
        <strain evidence="2 3">DSM 21776</strain>
    </source>
</reference>
<dbReference type="InterPro" id="IPR024344">
    <property type="entry name" value="MDMPI_metal-binding"/>
</dbReference>
<comment type="caution">
    <text evidence="2">The sequence shown here is derived from an EMBL/GenBank/DDBJ whole genome shotgun (WGS) entry which is preliminary data.</text>
</comment>
<dbReference type="Proteomes" id="UP000320085">
    <property type="component" value="Unassembled WGS sequence"/>
</dbReference>
<gene>
    <name evidence="2" type="ORF">FHX52_4075</name>
</gene>
<name>A0A543PLA1_9MICO</name>
<dbReference type="AlphaFoldDB" id="A0A543PLA1"/>